<gene>
    <name evidence="2" type="ORF">PEBR_02546</name>
</gene>
<name>A0A1S9RZ65_PENBI</name>
<comment type="caution">
    <text evidence="2">The sequence shown here is derived from an EMBL/GenBank/DDBJ whole genome shotgun (WGS) entry which is preliminary data.</text>
</comment>
<protein>
    <recommendedName>
        <fullName evidence="1">Cyclic nucleotide-binding domain-containing protein</fullName>
    </recommendedName>
</protein>
<accession>A0A1S9RZ65</accession>
<dbReference type="InterPro" id="IPR000595">
    <property type="entry name" value="cNMP-bd_dom"/>
</dbReference>
<dbReference type="Proteomes" id="UP000190744">
    <property type="component" value="Unassembled WGS sequence"/>
</dbReference>
<reference evidence="3" key="1">
    <citation type="submission" date="2015-09" db="EMBL/GenBank/DDBJ databases">
        <authorList>
            <person name="Fill T.P."/>
            <person name="Baretta J.F."/>
            <person name="de Almeida L.G."/>
            <person name="Rocha M."/>
            <person name="de Souza D.H."/>
            <person name="Malavazi I."/>
            <person name="Cerdeira L.T."/>
            <person name="Hong H."/>
            <person name="Samborskyy M."/>
            <person name="de Vasconcelos A.T."/>
            <person name="Leadlay P."/>
            <person name="Rodrigues-Filho E."/>
        </authorList>
    </citation>
    <scope>NUCLEOTIDE SEQUENCE [LARGE SCALE GENOMIC DNA]</scope>
    <source>
        <strain evidence="3">LaBioMMi 136</strain>
    </source>
</reference>
<evidence type="ECO:0000259" key="1">
    <source>
        <dbReference type="PROSITE" id="PS50042"/>
    </source>
</evidence>
<dbReference type="AlphaFoldDB" id="A0A1S9RZ65"/>
<organism evidence="2 3">
    <name type="scientific">Penicillium brasilianum</name>
    <dbReference type="NCBI Taxonomy" id="104259"/>
    <lineage>
        <taxon>Eukaryota</taxon>
        <taxon>Fungi</taxon>
        <taxon>Dikarya</taxon>
        <taxon>Ascomycota</taxon>
        <taxon>Pezizomycotina</taxon>
        <taxon>Eurotiomycetes</taxon>
        <taxon>Eurotiomycetidae</taxon>
        <taxon>Eurotiales</taxon>
        <taxon>Aspergillaceae</taxon>
        <taxon>Penicillium</taxon>
    </lineage>
</organism>
<feature type="domain" description="Cyclic nucleotide-binding" evidence="1">
    <location>
        <begin position="83"/>
        <end position="150"/>
    </location>
</feature>
<evidence type="ECO:0000313" key="2">
    <source>
        <dbReference type="EMBL" id="OOQ90785.1"/>
    </source>
</evidence>
<dbReference type="EMBL" id="LJBN01000038">
    <property type="protein sequence ID" value="OOQ90785.1"/>
    <property type="molecule type" value="Genomic_DNA"/>
</dbReference>
<dbReference type="SUPFAM" id="SSF51206">
    <property type="entry name" value="cAMP-binding domain-like"/>
    <property type="match status" value="1"/>
</dbReference>
<sequence>MPSISITEGYTVTNWGPSTTTFTAPASCATATGNYMIGLNTTAPVWEYAIQCSTSGYDDCIPSISLTWPVLSFWMGLQRELQYAMPTTLYHNGGIGTEFFILRKGYIKIYRESFDQSSPFLEDVNGVNLVHIVNETQVLTEEQVHSPKDADQSTCYAQI</sequence>
<dbReference type="InterPro" id="IPR018490">
    <property type="entry name" value="cNMP-bd_dom_sf"/>
</dbReference>
<proteinExistence type="predicted"/>
<evidence type="ECO:0000313" key="3">
    <source>
        <dbReference type="Proteomes" id="UP000190744"/>
    </source>
</evidence>
<dbReference type="PROSITE" id="PS50042">
    <property type="entry name" value="CNMP_BINDING_3"/>
    <property type="match status" value="1"/>
</dbReference>